<proteinExistence type="predicted"/>
<organism evidence="1 2">
    <name type="scientific">Aerosakkonema funiforme FACHB-1375</name>
    <dbReference type="NCBI Taxonomy" id="2949571"/>
    <lineage>
        <taxon>Bacteria</taxon>
        <taxon>Bacillati</taxon>
        <taxon>Cyanobacteriota</taxon>
        <taxon>Cyanophyceae</taxon>
        <taxon>Oscillatoriophycideae</taxon>
        <taxon>Aerosakkonematales</taxon>
        <taxon>Aerosakkonemataceae</taxon>
        <taxon>Aerosakkonema</taxon>
    </lineage>
</organism>
<dbReference type="RefSeq" id="WP_190464803.1">
    <property type="nucleotide sequence ID" value="NZ_JACJPW010000029.1"/>
</dbReference>
<keyword evidence="2" id="KW-1185">Reference proteome</keyword>
<dbReference type="Proteomes" id="UP000641646">
    <property type="component" value="Unassembled WGS sequence"/>
</dbReference>
<evidence type="ECO:0000313" key="2">
    <source>
        <dbReference type="Proteomes" id="UP000641646"/>
    </source>
</evidence>
<sequence>MSPVSWGWGAIASEIDGTANSIKPLETQVFQVLPTTVSGNTTLDRIQQYSKDSQTNRRSTGIVNCPLWL</sequence>
<accession>A0A926VE08</accession>
<evidence type="ECO:0000313" key="1">
    <source>
        <dbReference type="EMBL" id="MBD2181993.1"/>
    </source>
</evidence>
<reference evidence="1" key="1">
    <citation type="journal article" date="2015" name="ISME J.">
        <title>Draft Genome Sequence of Streptomyces incarnatus NRRL8089, which Produces the Nucleoside Antibiotic Sinefungin.</title>
        <authorList>
            <person name="Oshima K."/>
            <person name="Hattori M."/>
            <person name="Shimizu H."/>
            <person name="Fukuda K."/>
            <person name="Nemoto M."/>
            <person name="Inagaki K."/>
            <person name="Tamura T."/>
        </authorList>
    </citation>
    <scope>NUCLEOTIDE SEQUENCE</scope>
    <source>
        <strain evidence="1">FACHB-1375</strain>
    </source>
</reference>
<gene>
    <name evidence="1" type="ORF">H6G03_12900</name>
</gene>
<dbReference type="AlphaFoldDB" id="A0A926VE08"/>
<name>A0A926VE08_9CYAN</name>
<dbReference type="EMBL" id="JACJPW010000029">
    <property type="protein sequence ID" value="MBD2181993.1"/>
    <property type="molecule type" value="Genomic_DNA"/>
</dbReference>
<protein>
    <submittedName>
        <fullName evidence="1">Uncharacterized protein</fullName>
    </submittedName>
</protein>
<reference evidence="1" key="2">
    <citation type="submission" date="2020-08" db="EMBL/GenBank/DDBJ databases">
        <authorList>
            <person name="Chen M."/>
            <person name="Teng W."/>
            <person name="Zhao L."/>
            <person name="Hu C."/>
            <person name="Zhou Y."/>
            <person name="Han B."/>
            <person name="Song L."/>
            <person name="Shu W."/>
        </authorList>
    </citation>
    <scope>NUCLEOTIDE SEQUENCE</scope>
    <source>
        <strain evidence="1">FACHB-1375</strain>
    </source>
</reference>
<comment type="caution">
    <text evidence="1">The sequence shown here is derived from an EMBL/GenBank/DDBJ whole genome shotgun (WGS) entry which is preliminary data.</text>
</comment>